<sequence>MPPPRPPRAPLPPRAGADPSTFPAHSPWAAPQSHIPPPAPPSSRQPSPRRAETYLRRITQPDRFDGPRPSVFQRSSQLLAGGLSILAVGWLVLWQDYGNGEHCFSPVSWQEDREAEEIVDSVTEGLY</sequence>
<evidence type="ECO:0000256" key="1">
    <source>
        <dbReference type="SAM" id="MobiDB-lite"/>
    </source>
</evidence>
<feature type="compositionally biased region" description="Pro residues" evidence="1">
    <location>
        <begin position="34"/>
        <end position="43"/>
    </location>
</feature>
<dbReference type="EMBL" id="KZ819331">
    <property type="protein sequence ID" value="PWN19414.1"/>
    <property type="molecule type" value="Genomic_DNA"/>
</dbReference>
<proteinExistence type="predicted"/>
<protein>
    <submittedName>
        <fullName evidence="2">Uncharacterized protein</fullName>
    </submittedName>
</protein>
<accession>A0A316U3P0</accession>
<keyword evidence="3" id="KW-1185">Reference proteome</keyword>
<feature type="region of interest" description="Disordered" evidence="1">
    <location>
        <begin position="1"/>
        <end position="50"/>
    </location>
</feature>
<dbReference type="RefSeq" id="XP_025346574.1">
    <property type="nucleotide sequence ID" value="XM_025495236.1"/>
</dbReference>
<organism evidence="2 3">
    <name type="scientific">Pseudomicrostroma glucosiphilum</name>
    <dbReference type="NCBI Taxonomy" id="1684307"/>
    <lineage>
        <taxon>Eukaryota</taxon>
        <taxon>Fungi</taxon>
        <taxon>Dikarya</taxon>
        <taxon>Basidiomycota</taxon>
        <taxon>Ustilaginomycotina</taxon>
        <taxon>Exobasidiomycetes</taxon>
        <taxon>Microstromatales</taxon>
        <taxon>Microstromatales incertae sedis</taxon>
        <taxon>Pseudomicrostroma</taxon>
    </lineage>
</organism>
<dbReference type="GeneID" id="37016970"/>
<gene>
    <name evidence="2" type="ORF">BCV69DRAFT_38175</name>
</gene>
<dbReference type="AlphaFoldDB" id="A0A316U3P0"/>
<evidence type="ECO:0000313" key="3">
    <source>
        <dbReference type="Proteomes" id="UP000245942"/>
    </source>
</evidence>
<evidence type="ECO:0000313" key="2">
    <source>
        <dbReference type="EMBL" id="PWN19414.1"/>
    </source>
</evidence>
<dbReference type="OrthoDB" id="192748at2759"/>
<feature type="compositionally biased region" description="Pro residues" evidence="1">
    <location>
        <begin position="1"/>
        <end position="13"/>
    </location>
</feature>
<dbReference type="Proteomes" id="UP000245942">
    <property type="component" value="Unassembled WGS sequence"/>
</dbReference>
<dbReference type="STRING" id="1684307.A0A316U3P0"/>
<name>A0A316U3P0_9BASI</name>
<reference evidence="2 3" key="1">
    <citation type="journal article" date="2018" name="Mol. Biol. Evol.">
        <title>Broad Genomic Sampling Reveals a Smut Pathogenic Ancestry of the Fungal Clade Ustilaginomycotina.</title>
        <authorList>
            <person name="Kijpornyongpan T."/>
            <person name="Mondo S.J."/>
            <person name="Barry K."/>
            <person name="Sandor L."/>
            <person name="Lee J."/>
            <person name="Lipzen A."/>
            <person name="Pangilinan J."/>
            <person name="LaButti K."/>
            <person name="Hainaut M."/>
            <person name="Henrissat B."/>
            <person name="Grigoriev I.V."/>
            <person name="Spatafora J.W."/>
            <person name="Aime M.C."/>
        </authorList>
    </citation>
    <scope>NUCLEOTIDE SEQUENCE [LARGE SCALE GENOMIC DNA]</scope>
    <source>
        <strain evidence="2 3">MCA 4718</strain>
    </source>
</reference>